<dbReference type="AlphaFoldDB" id="A0A9D4HQR1"/>
<name>A0A9D4HQR1_DREPO</name>
<comment type="caution">
    <text evidence="1">The sequence shown here is derived from an EMBL/GenBank/DDBJ whole genome shotgun (WGS) entry which is preliminary data.</text>
</comment>
<reference evidence="1" key="1">
    <citation type="journal article" date="2019" name="bioRxiv">
        <title>The Genome of the Zebra Mussel, Dreissena polymorpha: A Resource for Invasive Species Research.</title>
        <authorList>
            <person name="McCartney M.A."/>
            <person name="Auch B."/>
            <person name="Kono T."/>
            <person name="Mallez S."/>
            <person name="Zhang Y."/>
            <person name="Obille A."/>
            <person name="Becker A."/>
            <person name="Abrahante J.E."/>
            <person name="Garbe J."/>
            <person name="Badalamenti J.P."/>
            <person name="Herman A."/>
            <person name="Mangelson H."/>
            <person name="Liachko I."/>
            <person name="Sullivan S."/>
            <person name="Sone E.D."/>
            <person name="Koren S."/>
            <person name="Silverstein K.A.T."/>
            <person name="Beckman K.B."/>
            <person name="Gohl D.M."/>
        </authorList>
    </citation>
    <scope>NUCLEOTIDE SEQUENCE</scope>
    <source>
        <strain evidence="1">Duluth1</strain>
        <tissue evidence="1">Whole animal</tissue>
    </source>
</reference>
<sequence length="59" mass="7039">MIVSTLAETLWYLDPHWEKLKARSINYPEFEKLSGFNDWRSQKRKEPKVRVFIASPATE</sequence>
<reference evidence="1" key="2">
    <citation type="submission" date="2020-11" db="EMBL/GenBank/DDBJ databases">
        <authorList>
            <person name="McCartney M.A."/>
            <person name="Auch B."/>
            <person name="Kono T."/>
            <person name="Mallez S."/>
            <person name="Becker A."/>
            <person name="Gohl D.M."/>
            <person name="Silverstein K.A.T."/>
            <person name="Koren S."/>
            <person name="Bechman K.B."/>
            <person name="Herman A."/>
            <person name="Abrahante J.E."/>
            <person name="Garbe J."/>
        </authorList>
    </citation>
    <scope>NUCLEOTIDE SEQUENCE</scope>
    <source>
        <strain evidence="1">Duluth1</strain>
        <tissue evidence="1">Whole animal</tissue>
    </source>
</reference>
<organism evidence="1 2">
    <name type="scientific">Dreissena polymorpha</name>
    <name type="common">Zebra mussel</name>
    <name type="synonym">Mytilus polymorpha</name>
    <dbReference type="NCBI Taxonomy" id="45954"/>
    <lineage>
        <taxon>Eukaryota</taxon>
        <taxon>Metazoa</taxon>
        <taxon>Spiralia</taxon>
        <taxon>Lophotrochozoa</taxon>
        <taxon>Mollusca</taxon>
        <taxon>Bivalvia</taxon>
        <taxon>Autobranchia</taxon>
        <taxon>Heteroconchia</taxon>
        <taxon>Euheterodonta</taxon>
        <taxon>Imparidentia</taxon>
        <taxon>Neoheterodontei</taxon>
        <taxon>Myida</taxon>
        <taxon>Dreissenoidea</taxon>
        <taxon>Dreissenidae</taxon>
        <taxon>Dreissena</taxon>
    </lineage>
</organism>
<proteinExistence type="predicted"/>
<accession>A0A9D4HQR1</accession>
<dbReference type="EMBL" id="JAIWYP010000012">
    <property type="protein sequence ID" value="KAH3727571.1"/>
    <property type="molecule type" value="Genomic_DNA"/>
</dbReference>
<evidence type="ECO:0000313" key="2">
    <source>
        <dbReference type="Proteomes" id="UP000828390"/>
    </source>
</evidence>
<evidence type="ECO:0000313" key="1">
    <source>
        <dbReference type="EMBL" id="KAH3727571.1"/>
    </source>
</evidence>
<gene>
    <name evidence="1" type="ORF">DPMN_053510</name>
</gene>
<protein>
    <submittedName>
        <fullName evidence="1">Uncharacterized protein</fullName>
    </submittedName>
</protein>
<dbReference type="Proteomes" id="UP000828390">
    <property type="component" value="Unassembled WGS sequence"/>
</dbReference>
<keyword evidence="2" id="KW-1185">Reference proteome</keyword>